<dbReference type="PANTHER" id="PTHR30532:SF25">
    <property type="entry name" value="IRON(III) DICITRATE-BINDING PERIPLASMIC PROTEIN"/>
    <property type="match status" value="1"/>
</dbReference>
<evidence type="ECO:0000256" key="2">
    <source>
        <dbReference type="ARBA" id="ARBA00008814"/>
    </source>
</evidence>
<accession>A0A521C3T6</accession>
<dbReference type="Gene3D" id="3.40.50.1980">
    <property type="entry name" value="Nitrogenase molybdenum iron protein domain"/>
    <property type="match status" value="2"/>
</dbReference>
<dbReference type="AlphaFoldDB" id="A0A521C3T6"/>
<keyword evidence="7" id="KW-1185">Reference proteome</keyword>
<feature type="domain" description="Fe/B12 periplasmic-binding" evidence="5">
    <location>
        <begin position="61"/>
        <end position="323"/>
    </location>
</feature>
<evidence type="ECO:0000256" key="3">
    <source>
        <dbReference type="ARBA" id="ARBA00022448"/>
    </source>
</evidence>
<reference evidence="6 7" key="1">
    <citation type="submission" date="2017-05" db="EMBL/GenBank/DDBJ databases">
        <authorList>
            <person name="Varghese N."/>
            <person name="Submissions S."/>
        </authorList>
    </citation>
    <scope>NUCLEOTIDE SEQUENCE [LARGE SCALE GENOMIC DNA]</scope>
    <source>
        <strain evidence="6 7">DSM 46834</strain>
    </source>
</reference>
<evidence type="ECO:0000313" key="7">
    <source>
        <dbReference type="Proteomes" id="UP000317484"/>
    </source>
</evidence>
<evidence type="ECO:0000256" key="1">
    <source>
        <dbReference type="ARBA" id="ARBA00004196"/>
    </source>
</evidence>
<dbReference type="InterPro" id="IPR051313">
    <property type="entry name" value="Bact_iron-sidero_bind"/>
</dbReference>
<protein>
    <submittedName>
        <fullName evidence="6">Iron complex transport system substrate-binding protein</fullName>
    </submittedName>
</protein>
<dbReference type="GO" id="GO:0030288">
    <property type="term" value="C:outer membrane-bounded periplasmic space"/>
    <property type="evidence" value="ECO:0007669"/>
    <property type="project" value="TreeGrafter"/>
</dbReference>
<dbReference type="InterPro" id="IPR002491">
    <property type="entry name" value="ABC_transptr_periplasmic_BD"/>
</dbReference>
<dbReference type="Proteomes" id="UP000317484">
    <property type="component" value="Unassembled WGS sequence"/>
</dbReference>
<name>A0A521C3T6_9ACTN</name>
<dbReference type="SUPFAM" id="SSF53807">
    <property type="entry name" value="Helical backbone' metal receptor"/>
    <property type="match status" value="1"/>
</dbReference>
<keyword evidence="3" id="KW-0813">Transport</keyword>
<evidence type="ECO:0000259" key="5">
    <source>
        <dbReference type="PROSITE" id="PS50983"/>
    </source>
</evidence>
<dbReference type="GO" id="GO:1901678">
    <property type="term" value="P:iron coordination entity transport"/>
    <property type="evidence" value="ECO:0007669"/>
    <property type="project" value="UniProtKB-ARBA"/>
</dbReference>
<gene>
    <name evidence="6" type="ORF">SAMN06273567_102112</name>
</gene>
<dbReference type="EMBL" id="FXTJ01000002">
    <property type="protein sequence ID" value="SMO54063.1"/>
    <property type="molecule type" value="Genomic_DNA"/>
</dbReference>
<dbReference type="Pfam" id="PF01497">
    <property type="entry name" value="Peripla_BP_2"/>
    <property type="match status" value="1"/>
</dbReference>
<comment type="subcellular location">
    <subcellularLocation>
        <location evidence="1">Cell envelope</location>
    </subcellularLocation>
</comment>
<dbReference type="CDD" id="cd01146">
    <property type="entry name" value="FhuD"/>
    <property type="match status" value="1"/>
</dbReference>
<keyword evidence="4" id="KW-0732">Signal</keyword>
<evidence type="ECO:0000256" key="4">
    <source>
        <dbReference type="ARBA" id="ARBA00022729"/>
    </source>
</evidence>
<proteinExistence type="inferred from homology"/>
<comment type="similarity">
    <text evidence="2">Belongs to the bacterial solute-binding protein 8 family.</text>
</comment>
<dbReference type="PROSITE" id="PS50983">
    <property type="entry name" value="FE_B12_PBP"/>
    <property type="match status" value="1"/>
</dbReference>
<organism evidence="6 7">
    <name type="scientific">Geodermatophilus aquaeductus</name>
    <dbReference type="NCBI Taxonomy" id="1564161"/>
    <lineage>
        <taxon>Bacteria</taxon>
        <taxon>Bacillati</taxon>
        <taxon>Actinomycetota</taxon>
        <taxon>Actinomycetes</taxon>
        <taxon>Geodermatophilales</taxon>
        <taxon>Geodermatophilaceae</taxon>
        <taxon>Geodermatophilus</taxon>
    </lineage>
</organism>
<dbReference type="PROSITE" id="PS51257">
    <property type="entry name" value="PROKAR_LIPOPROTEIN"/>
    <property type="match status" value="1"/>
</dbReference>
<dbReference type="PANTHER" id="PTHR30532">
    <property type="entry name" value="IRON III DICITRATE-BINDING PERIPLASMIC PROTEIN"/>
    <property type="match status" value="1"/>
</dbReference>
<evidence type="ECO:0000313" key="6">
    <source>
        <dbReference type="EMBL" id="SMO54063.1"/>
    </source>
</evidence>
<sequence>MVWGRLWGRRGPAVVTGAVLGVLALGGCGESEPAAEAAPAEEARTVEHAMGETEVTGVPERVVVLDTGELDATLALGVTPVGAVRTDVSDELPGFVSAAGVDPADIGDAGTIAEPDLEAIAALEPDLILSNSVRHADVYEQLTQIAPTVFAESIGESWQENLLLAGEALGREDEAQRLLDDYTARAEEVGDLYGDPAQTEVSVARFLDGSVLRLYGEGSFIGSVLADVGFARPEVQRTQETFVEISPEEVPRADGDLLFFGAYGADGTTAAEQVTAGPLWQSIPAVAEGRAVAVDDDRWFLGLGPLGAGLVLDDLEELAGQLAG</sequence>